<keyword evidence="5" id="KW-0539">Nucleus</keyword>
<comment type="subcellular location">
    <subcellularLocation>
        <location evidence="1">Nucleus</location>
    </subcellularLocation>
</comment>
<feature type="compositionally biased region" description="Basic residues" evidence="6">
    <location>
        <begin position="207"/>
        <end position="217"/>
    </location>
</feature>
<dbReference type="PANTHER" id="PTHR13556:SF2">
    <property type="entry name" value="TRANSCRIPTIONAL ADAPTER 3"/>
    <property type="match status" value="1"/>
</dbReference>
<evidence type="ECO:0000256" key="5">
    <source>
        <dbReference type="ARBA" id="ARBA00023242"/>
    </source>
</evidence>
<comment type="caution">
    <text evidence="7">The sequence shown here is derived from an EMBL/GenBank/DDBJ whole genome shotgun (WGS) entry which is preliminary data.</text>
</comment>
<feature type="compositionally biased region" description="Basic residues" evidence="6">
    <location>
        <begin position="643"/>
        <end position="652"/>
    </location>
</feature>
<dbReference type="InterPro" id="IPR019340">
    <property type="entry name" value="Histone_AcTrfase_su3"/>
</dbReference>
<dbReference type="Pfam" id="PF10198">
    <property type="entry name" value="Ada3"/>
    <property type="match status" value="1"/>
</dbReference>
<proteinExistence type="inferred from homology"/>
<keyword evidence="8" id="KW-1185">Reference proteome</keyword>
<dbReference type="AlphaFoldDB" id="H0EXS1"/>
<keyword evidence="4" id="KW-0804">Transcription</keyword>
<dbReference type="FunCoup" id="H0EXS1">
    <property type="interactions" value="246"/>
</dbReference>
<comment type="similarity">
    <text evidence="2">Belongs to the NGG1 family.</text>
</comment>
<feature type="compositionally biased region" description="Polar residues" evidence="6">
    <location>
        <begin position="496"/>
        <end position="509"/>
    </location>
</feature>
<keyword evidence="3" id="KW-0805">Transcription regulation</keyword>
<dbReference type="GO" id="GO:0006357">
    <property type="term" value="P:regulation of transcription by RNA polymerase II"/>
    <property type="evidence" value="ECO:0007669"/>
    <property type="project" value="TreeGrafter"/>
</dbReference>
<dbReference type="EMBL" id="AGUE01000229">
    <property type="protein sequence ID" value="EHK96706.1"/>
    <property type="molecule type" value="Genomic_DNA"/>
</dbReference>
<feature type="compositionally biased region" description="Acidic residues" evidence="6">
    <location>
        <begin position="284"/>
        <end position="297"/>
    </location>
</feature>
<dbReference type="Proteomes" id="UP000005446">
    <property type="component" value="Unassembled WGS sequence"/>
</dbReference>
<accession>H0EXS1</accession>
<evidence type="ECO:0000256" key="1">
    <source>
        <dbReference type="ARBA" id="ARBA00004123"/>
    </source>
</evidence>
<evidence type="ECO:0000313" key="8">
    <source>
        <dbReference type="Proteomes" id="UP000005446"/>
    </source>
</evidence>
<feature type="region of interest" description="Disordered" evidence="6">
    <location>
        <begin position="485"/>
        <end position="528"/>
    </location>
</feature>
<dbReference type="GO" id="GO:0000124">
    <property type="term" value="C:SAGA complex"/>
    <property type="evidence" value="ECO:0007669"/>
    <property type="project" value="TreeGrafter"/>
</dbReference>
<sequence>MTIWTELRYLPHVPSSTGPAYRRISRHWYICSKFEAYLGRQIDLLSRIIDPLRQGRNRTLRTVRQLAEAVRFIIKTPPRLHSYASTTNRNSTPILGGTAVTSSISQSEIGETSLLELPRSAFPICEEVLGSDIGPAIPSSRDLEAISDKLQKLVHAIETRGSTSDRGMRLLALMKKERLQEDQQERRDEERKERQKRDAADEEERGRHKAAKVKKRKEMSTSREERPLTHGAHGLAPQDGSNLERFSPSPSARKASRRLSGDNDSASSSLSPVAPATPTATGMELDEKDEALDDDSSADEHQPLPAPAIPHLQTFGHDPSTFPDPTVYDIRIVTDDMDEETKKEIYSVSTYPKSNLEDLIPGSPPDKDFSNAKPTNQVQANTFATYIEPYFRAYTEEDLAFLRERADRYNSMQMPSRGAEHYTDKWAREDAGNMMIDPRHNRDTLPANRARGDFESIDDVSAETDSISAGPLLSRLLAVLRPEHRAPAAEEKPTVNGLTNGEANVNGESNGDFGDIMQSSSDVPAPMPAATYMTESSSESWKKTVHPKLDHSQVDERIKQELRHIGILSPEIEPEYDHHEDDEIAVRLRSLQAELRQQAVMNGARKARLQELVKERMAHQEYTTILEDLDGQVQTAYLKRTRTMGKNKKTKRPGGAGGGSHFVGSGGANGMARPGIGDLTKTVMERRKKWIEGVGPVFDDERSTVKVPRASNPGSSIMKPEDMAEYIKREKESWEEDAEDD</sequence>
<feature type="compositionally biased region" description="Low complexity" evidence="6">
    <location>
        <begin position="265"/>
        <end position="281"/>
    </location>
</feature>
<feature type="region of interest" description="Disordered" evidence="6">
    <location>
        <begin position="702"/>
        <end position="723"/>
    </location>
</feature>
<reference evidence="7 8" key="1">
    <citation type="journal article" date="2012" name="Eukaryot. Cell">
        <title>Genome sequence of the fungus Glarea lozoyensis: the first genome sequence of a species from the Helotiaceae family.</title>
        <authorList>
            <person name="Youssar L."/>
            <person name="Gruening B.A."/>
            <person name="Erxleben A."/>
            <person name="Guenther S."/>
            <person name="Huettel W."/>
        </authorList>
    </citation>
    <scope>NUCLEOTIDE SEQUENCE [LARGE SCALE GENOMIC DNA]</scope>
    <source>
        <strain evidence="8">ATCC 74030 / MF5533</strain>
    </source>
</reference>
<dbReference type="InParanoid" id="H0EXS1"/>
<dbReference type="GO" id="GO:0003713">
    <property type="term" value="F:transcription coactivator activity"/>
    <property type="evidence" value="ECO:0007669"/>
    <property type="project" value="TreeGrafter"/>
</dbReference>
<evidence type="ECO:0000256" key="4">
    <source>
        <dbReference type="ARBA" id="ARBA00023163"/>
    </source>
</evidence>
<feature type="compositionally biased region" description="Basic and acidic residues" evidence="6">
    <location>
        <begin position="218"/>
        <end position="228"/>
    </location>
</feature>
<feature type="region of interest" description="Disordered" evidence="6">
    <location>
        <begin position="643"/>
        <end position="674"/>
    </location>
</feature>
<dbReference type="OrthoDB" id="1232at2759"/>
<feature type="compositionally biased region" description="Basic and acidic residues" evidence="6">
    <location>
        <begin position="177"/>
        <end position="199"/>
    </location>
</feature>
<evidence type="ECO:0000256" key="2">
    <source>
        <dbReference type="ARBA" id="ARBA00005330"/>
    </source>
</evidence>
<evidence type="ECO:0000313" key="7">
    <source>
        <dbReference type="EMBL" id="EHK96706.1"/>
    </source>
</evidence>
<dbReference type="HOGENOM" id="CLU_016102_0_0_1"/>
<protein>
    <submittedName>
        <fullName evidence="7">Putative Chromatin-remodeling complexes subunit NGG1</fullName>
    </submittedName>
</protein>
<dbReference type="GO" id="GO:0005634">
    <property type="term" value="C:nucleus"/>
    <property type="evidence" value="ECO:0007669"/>
    <property type="project" value="UniProtKB-SubCell"/>
</dbReference>
<dbReference type="PANTHER" id="PTHR13556">
    <property type="entry name" value="TRANSCRIPTIONAL ADAPTER 3-RELATED"/>
    <property type="match status" value="1"/>
</dbReference>
<feature type="region of interest" description="Disordered" evidence="6">
    <location>
        <begin position="177"/>
        <end position="323"/>
    </location>
</feature>
<organism evidence="7 8">
    <name type="scientific">Glarea lozoyensis (strain ATCC 74030 / MF5533)</name>
    <dbReference type="NCBI Taxonomy" id="1104152"/>
    <lineage>
        <taxon>Eukaryota</taxon>
        <taxon>Fungi</taxon>
        <taxon>Dikarya</taxon>
        <taxon>Ascomycota</taxon>
        <taxon>Pezizomycotina</taxon>
        <taxon>Leotiomycetes</taxon>
        <taxon>Helotiales</taxon>
        <taxon>Helotiaceae</taxon>
        <taxon>Glarea</taxon>
    </lineage>
</organism>
<gene>
    <name evidence="7" type="ORF">M7I_7610</name>
</gene>
<evidence type="ECO:0000256" key="6">
    <source>
        <dbReference type="SAM" id="MobiDB-lite"/>
    </source>
</evidence>
<feature type="compositionally biased region" description="Gly residues" evidence="6">
    <location>
        <begin position="654"/>
        <end position="669"/>
    </location>
</feature>
<name>H0EXS1_GLAL7</name>
<evidence type="ECO:0000256" key="3">
    <source>
        <dbReference type="ARBA" id="ARBA00023015"/>
    </source>
</evidence>